<gene>
    <name evidence="1" type="ORF">EATG_02822</name>
</gene>
<sequence length="32" mass="3371">MRLMMQQNVALIVSGGAITTQSVQLQAVPVVS</sequence>
<name>A0AAJ3NYT3_ECOLX</name>
<organism evidence="1 2">
    <name type="scientific">Escherichia coli H605</name>
    <dbReference type="NCBI Taxonomy" id="656410"/>
    <lineage>
        <taxon>Bacteria</taxon>
        <taxon>Pseudomonadati</taxon>
        <taxon>Pseudomonadota</taxon>
        <taxon>Gammaproteobacteria</taxon>
        <taxon>Enterobacterales</taxon>
        <taxon>Enterobacteriaceae</taxon>
        <taxon>Escherichia</taxon>
    </lineage>
</organism>
<comment type="caution">
    <text evidence="1">The sequence shown here is derived from an EMBL/GenBank/DDBJ whole genome shotgun (WGS) entry which is preliminary data.</text>
</comment>
<reference evidence="1 2" key="1">
    <citation type="submission" date="2010-04" db="EMBL/GenBank/DDBJ databases">
        <title>The Genome Sequence of Escherichia coli H605.</title>
        <authorList>
            <consortium name="The Broad Institute Genome Sequencing Platform"/>
            <consortium name="The Broad Institute Genome Sequencing Center for Infectious Disease"/>
            <person name="Feldgarden M."/>
            <person name="Gordon D.M."/>
            <person name="Johnson J.R."/>
            <person name="Johnston B.D."/>
            <person name="Young S."/>
            <person name="Zeng Q."/>
            <person name="Koehrsen M."/>
            <person name="Alvarado L."/>
            <person name="Berlin A.M."/>
            <person name="Borenstein D."/>
            <person name="Chapman S.B."/>
            <person name="Chen Z."/>
            <person name="Engels R."/>
            <person name="Freedman E."/>
            <person name="Gellesch M."/>
            <person name="Goldberg J."/>
            <person name="Griggs A."/>
            <person name="Gujja S."/>
            <person name="Heilman E.R."/>
            <person name="Heiman D.I."/>
            <person name="Hepburn T.A."/>
            <person name="Howarth C."/>
            <person name="Jen D."/>
            <person name="Larson L."/>
            <person name="Mehta T."/>
            <person name="Park D."/>
            <person name="Pearson M."/>
            <person name="Richards J."/>
            <person name="Roberts A."/>
            <person name="Saif S."/>
            <person name="Shea T.D."/>
            <person name="Shenoy N."/>
            <person name="Sisk P."/>
            <person name="Stolte C."/>
            <person name="Sykes S.N."/>
            <person name="Walk T."/>
            <person name="White J."/>
            <person name="Yandava C."/>
            <person name="Haas B."/>
            <person name="Henn M.R."/>
            <person name="Nusbaum C."/>
            <person name="Birren B."/>
        </authorList>
    </citation>
    <scope>NUCLEOTIDE SEQUENCE [LARGE SCALE GENOMIC DNA]</scope>
    <source>
        <strain evidence="1 2">H605</strain>
    </source>
</reference>
<proteinExistence type="predicted"/>
<protein>
    <submittedName>
        <fullName evidence="1">Uncharacterized protein</fullName>
    </submittedName>
</protein>
<dbReference type="Proteomes" id="UP000243401">
    <property type="component" value="Unassembled WGS sequence"/>
</dbReference>
<accession>A0AAJ3NYT3</accession>
<dbReference type="EMBL" id="ADJX01000003">
    <property type="protein sequence ID" value="OSL48114.1"/>
    <property type="molecule type" value="Genomic_DNA"/>
</dbReference>
<evidence type="ECO:0000313" key="2">
    <source>
        <dbReference type="Proteomes" id="UP000243401"/>
    </source>
</evidence>
<dbReference type="AlphaFoldDB" id="A0AAJ3NYT3"/>
<evidence type="ECO:0000313" key="1">
    <source>
        <dbReference type="EMBL" id="OSL48114.1"/>
    </source>
</evidence>